<gene>
    <name evidence="2" type="ORF">METZ01_LOCUS94492</name>
</gene>
<reference evidence="2" key="1">
    <citation type="submission" date="2018-05" db="EMBL/GenBank/DDBJ databases">
        <authorList>
            <person name="Lanie J.A."/>
            <person name="Ng W.-L."/>
            <person name="Kazmierczak K.M."/>
            <person name="Andrzejewski T.M."/>
            <person name="Davidsen T.M."/>
            <person name="Wayne K.J."/>
            <person name="Tettelin H."/>
            <person name="Glass J.I."/>
            <person name="Rusch D."/>
            <person name="Podicherti R."/>
            <person name="Tsui H.-C.T."/>
            <person name="Winkler M.E."/>
        </authorList>
    </citation>
    <scope>NUCLEOTIDE SEQUENCE</scope>
</reference>
<feature type="region of interest" description="Disordered" evidence="1">
    <location>
        <begin position="99"/>
        <end position="127"/>
    </location>
</feature>
<feature type="compositionally biased region" description="Polar residues" evidence="1">
    <location>
        <begin position="114"/>
        <end position="127"/>
    </location>
</feature>
<organism evidence="2">
    <name type="scientific">marine metagenome</name>
    <dbReference type="NCBI Taxonomy" id="408172"/>
    <lineage>
        <taxon>unclassified sequences</taxon>
        <taxon>metagenomes</taxon>
        <taxon>ecological metagenomes</taxon>
    </lineage>
</organism>
<dbReference type="AlphaFoldDB" id="A0A381VPF1"/>
<feature type="compositionally biased region" description="Basic and acidic residues" evidence="1">
    <location>
        <begin position="99"/>
        <end position="112"/>
    </location>
</feature>
<name>A0A381VPF1_9ZZZZ</name>
<evidence type="ECO:0000313" key="2">
    <source>
        <dbReference type="EMBL" id="SVA41638.1"/>
    </source>
</evidence>
<dbReference type="EMBL" id="UINC01009278">
    <property type="protein sequence ID" value="SVA41638.1"/>
    <property type="molecule type" value="Genomic_DNA"/>
</dbReference>
<sequence>MPEVTKYSTEPVERPLLVLPESEIINMKDVDYIVVTRENVEEVWAELEASGKSIVLFALTHEGYENLALNNADIIRYLSEQRAVIIAYKEYYEKADKAIGDANEKNKNKEDAEASSSFSIKKFLNSD</sequence>
<evidence type="ECO:0000256" key="1">
    <source>
        <dbReference type="SAM" id="MobiDB-lite"/>
    </source>
</evidence>
<accession>A0A381VPF1</accession>
<proteinExistence type="predicted"/>
<protein>
    <submittedName>
        <fullName evidence="2">Uncharacterized protein</fullName>
    </submittedName>
</protein>